<organism evidence="2 3">
    <name type="scientific">Gossypium tomentosum</name>
    <name type="common">Hawaiian cotton</name>
    <name type="synonym">Gossypium sandvicense</name>
    <dbReference type="NCBI Taxonomy" id="34277"/>
    <lineage>
        <taxon>Eukaryota</taxon>
        <taxon>Viridiplantae</taxon>
        <taxon>Streptophyta</taxon>
        <taxon>Embryophyta</taxon>
        <taxon>Tracheophyta</taxon>
        <taxon>Spermatophyta</taxon>
        <taxon>Magnoliopsida</taxon>
        <taxon>eudicotyledons</taxon>
        <taxon>Gunneridae</taxon>
        <taxon>Pentapetalae</taxon>
        <taxon>rosids</taxon>
        <taxon>malvids</taxon>
        <taxon>Malvales</taxon>
        <taxon>Malvaceae</taxon>
        <taxon>Malvoideae</taxon>
        <taxon>Gossypium</taxon>
    </lineage>
</organism>
<dbReference type="AlphaFoldDB" id="A0A5D2P8J1"/>
<sequence length="168" mass="18904">MSKKNDDKDLVAEVMLSTHGDNVVAEETSKIPSVYCETFKTPLVHEKASKTPSVQEETSTTSIVQGDTSKRKTAKKKKKKQTKKKKNQTEVQMSFEMMESAEKTLYHILKEAGGKVKIRADLVKALKNKRFEPNVVTNVLGERLDRKLAPAGGERFIRLNKSKKAIKI</sequence>
<gene>
    <name evidence="2" type="ORF">ES332_A09G284600v1</name>
</gene>
<keyword evidence="3" id="KW-1185">Reference proteome</keyword>
<evidence type="ECO:0000313" key="2">
    <source>
        <dbReference type="EMBL" id="TYI12538.1"/>
    </source>
</evidence>
<protein>
    <submittedName>
        <fullName evidence="2">Uncharacterized protein</fullName>
    </submittedName>
</protein>
<accession>A0A5D2P8J1</accession>
<dbReference type="EMBL" id="CM017618">
    <property type="protein sequence ID" value="TYI12538.1"/>
    <property type="molecule type" value="Genomic_DNA"/>
</dbReference>
<feature type="region of interest" description="Disordered" evidence="1">
    <location>
        <begin position="47"/>
        <end position="92"/>
    </location>
</feature>
<evidence type="ECO:0000256" key="1">
    <source>
        <dbReference type="SAM" id="MobiDB-lite"/>
    </source>
</evidence>
<name>A0A5D2P8J1_GOSTO</name>
<reference evidence="2 3" key="1">
    <citation type="submission" date="2019-07" db="EMBL/GenBank/DDBJ databases">
        <title>WGS assembly of Gossypium tomentosum.</title>
        <authorList>
            <person name="Chen Z.J."/>
            <person name="Sreedasyam A."/>
            <person name="Ando A."/>
            <person name="Song Q."/>
            <person name="De L."/>
            <person name="Hulse-Kemp A."/>
            <person name="Ding M."/>
            <person name="Ye W."/>
            <person name="Kirkbride R."/>
            <person name="Jenkins J."/>
            <person name="Plott C."/>
            <person name="Lovell J."/>
            <person name="Lin Y.-M."/>
            <person name="Vaughn R."/>
            <person name="Liu B."/>
            <person name="Li W."/>
            <person name="Simpson S."/>
            <person name="Scheffler B."/>
            <person name="Saski C."/>
            <person name="Grover C."/>
            <person name="Hu G."/>
            <person name="Conover J."/>
            <person name="Carlson J."/>
            <person name="Shu S."/>
            <person name="Boston L."/>
            <person name="Williams M."/>
            <person name="Peterson D."/>
            <person name="Mcgee K."/>
            <person name="Jones D."/>
            <person name="Wendel J."/>
            <person name="Stelly D."/>
            <person name="Grimwood J."/>
            <person name="Schmutz J."/>
        </authorList>
    </citation>
    <scope>NUCLEOTIDE SEQUENCE [LARGE SCALE GENOMIC DNA]</scope>
    <source>
        <strain evidence="2">7179.01</strain>
    </source>
</reference>
<dbReference type="Proteomes" id="UP000322667">
    <property type="component" value="Chromosome A09"/>
</dbReference>
<feature type="compositionally biased region" description="Polar residues" evidence="1">
    <location>
        <begin position="50"/>
        <end position="67"/>
    </location>
</feature>
<proteinExistence type="predicted"/>
<feature type="compositionally biased region" description="Basic residues" evidence="1">
    <location>
        <begin position="71"/>
        <end position="86"/>
    </location>
</feature>
<dbReference type="EMBL" id="CM017618">
    <property type="protein sequence ID" value="TYI12539.1"/>
    <property type="molecule type" value="Genomic_DNA"/>
</dbReference>
<evidence type="ECO:0000313" key="3">
    <source>
        <dbReference type="Proteomes" id="UP000322667"/>
    </source>
</evidence>